<evidence type="ECO:0000313" key="1">
    <source>
        <dbReference type="EMBL" id="SQC08985.1"/>
    </source>
</evidence>
<sequence>MSMIVFNKKLVTEHNQIKKAWNQLLMQRESFNVNQNNISAQYGGALEVNQAALISKDYWREVDNITTRVFRNDEGNGLLDDLLGLGTPISIGKTAALYRVSSDAGKVHRSLTGHVPEELDKVIYDEAGDPIPIFNTATAVNGVNGTACSPKTLMQWPMTRKRMLQPSAKIWPTTCFPAMRR</sequence>
<reference evidence="1 2" key="1">
    <citation type="submission" date="2018-06" db="EMBL/GenBank/DDBJ databases">
        <authorList>
            <consortium name="Pathogen Informatics"/>
            <person name="Doyle S."/>
        </authorList>
    </citation>
    <scope>NUCLEOTIDE SEQUENCE [LARGE SCALE GENOMIC DNA]</scope>
    <source>
        <strain evidence="1 2">NCTC9128</strain>
    </source>
</reference>
<proteinExistence type="predicted"/>
<dbReference type="Proteomes" id="UP000251088">
    <property type="component" value="Unassembled WGS sequence"/>
</dbReference>
<dbReference type="EMBL" id="UAWN01000004">
    <property type="protein sequence ID" value="SQC08985.1"/>
    <property type="molecule type" value="Genomic_DNA"/>
</dbReference>
<gene>
    <name evidence="1" type="ORF">NCTC9128_00942</name>
</gene>
<evidence type="ECO:0000313" key="2">
    <source>
        <dbReference type="Proteomes" id="UP000251088"/>
    </source>
</evidence>
<dbReference type="Pfam" id="PF19774">
    <property type="entry name" value="DUF6260"/>
    <property type="match status" value="1"/>
</dbReference>
<organism evidence="1 2">
    <name type="scientific">Klebsiella pneumoniae</name>
    <dbReference type="NCBI Taxonomy" id="573"/>
    <lineage>
        <taxon>Bacteria</taxon>
        <taxon>Pseudomonadati</taxon>
        <taxon>Pseudomonadota</taxon>
        <taxon>Gammaproteobacteria</taxon>
        <taxon>Enterobacterales</taxon>
        <taxon>Enterobacteriaceae</taxon>
        <taxon>Klebsiella/Raoultella group</taxon>
        <taxon>Klebsiella</taxon>
        <taxon>Klebsiella pneumoniae complex</taxon>
    </lineage>
</organism>
<dbReference type="InterPro" id="IPR046227">
    <property type="entry name" value="DUF6260"/>
</dbReference>
<name>A0A2X3CK97_KLEPN</name>
<protein>
    <submittedName>
        <fullName evidence="1">Gp9</fullName>
    </submittedName>
</protein>
<accession>A0A2X3CK97</accession>
<dbReference type="AlphaFoldDB" id="A0A2X3CK97"/>